<sequence length="898" mass="100181">METKGLPAVELKKTTLTPKAIIHQKFGNNASYEVEEIKESSQTECPGLIIPQKGSSLYRCRLQLPEHSFVSGTFRRKKDAEQSAAEIALEQLGIKPMTTDPTPQEAWESLVARITYIFSEKFLSSLHPLSGHFGATLWREGDLCGSIPVSVLSVYDTKLSNLCKYINPKVESDPLLVSLYIMKAARKLSGFLSTSEQHLWIKKLSPFPQEVTESLMTQTVLPECVQVAATRVPCSMEKHVEAVTLQISAREYYLDVIAKDLGLEDANNVLISRNVGKASSETRLFFAAPRSYLPEPSTNLLSLKETLHVEGSLNVRASYLSGQDIFGDAILASIGYTWKSKDLFYEDITVQSYYRMLISKTPGGIYKLSREAILTADLPLTFTSKSNWRGSLPRDILCMFCRQHRLSEPVFSPISSPLKASSESSGSYVKDMYSATEETESVRRTSLTASAKQSEESGCMYKCEVKLLSKSEELIIVCSPADQFKKQNDALQNACLKLLSWLNEFFKNLNIPFETLCHTADSFNIQIHSKNVFEQFAVCQSVQNTWLKTLGWNNPPEAFCMHHPCTMPEYGVCSLKIEGSDSGVSPCNGSIPCISYSISLVVEAGDSIRTLSLLSSKVSYLEYAVVLTNVTEPMEERMEQALFSPPLSKQRVEFAVHHIMESRAATLVDFGCGAGSLLDALLNYHTSLERIVGVDISQKGLTRAAKVLNSKLGANSDVDAPYAGINSVVLYEGSITSFDSRLHGFDIGTCLEVIEHMEEDQASLFGDVVLSSFRPRILIISTPNYEYNVVLQKSTPTGQEQEEEPDEKTSLQSCKFRNHDHKFEWTREQFGHWASGLAARHNYIVEFSGVGGSADLEPGFASQIAVFRREFTPDEDLLKESDVENHFNVVWEWHRSNK</sequence>
<dbReference type="InterPro" id="IPR013217">
    <property type="entry name" value="Methyltransf_12"/>
</dbReference>
<evidence type="ECO:0000256" key="9">
    <source>
        <dbReference type="ARBA" id="ARBA00022884"/>
    </source>
</evidence>
<dbReference type="Pfam" id="PF18441">
    <property type="entry name" value="Hen1_Lam_C"/>
    <property type="match status" value="1"/>
</dbReference>
<proteinExistence type="inferred from homology"/>
<dbReference type="InterPro" id="IPR040870">
    <property type="entry name" value="HEN1_dsRBD2"/>
</dbReference>
<evidence type="ECO:0000256" key="6">
    <source>
        <dbReference type="ARBA" id="ARBA00022691"/>
    </source>
</evidence>
<protein>
    <recommendedName>
        <fullName evidence="3">Small RNA 2'-O-methyltransferase</fullName>
        <ecNumber evidence="11">2.1.1.386</ecNumber>
    </recommendedName>
</protein>
<dbReference type="SUPFAM" id="SSF53335">
    <property type="entry name" value="S-adenosyl-L-methionine-dependent methyltransferases"/>
    <property type="match status" value="1"/>
</dbReference>
<dbReference type="GO" id="GO:0030422">
    <property type="term" value="P:siRNA processing"/>
    <property type="evidence" value="ECO:0007669"/>
    <property type="project" value="TreeGrafter"/>
</dbReference>
<reference evidence="15" key="1">
    <citation type="submission" date="2020-09" db="EMBL/GenBank/DDBJ databases">
        <title>Genome-Enabled Discovery of Anthraquinone Biosynthesis in Senna tora.</title>
        <authorList>
            <person name="Kang S.-H."/>
            <person name="Pandey R.P."/>
            <person name="Lee C.-M."/>
            <person name="Sim J.-S."/>
            <person name="Jeong J.-T."/>
            <person name="Choi B.-S."/>
            <person name="Jung M."/>
            <person name="Ginzburg D."/>
            <person name="Zhao K."/>
            <person name="Won S.Y."/>
            <person name="Oh T.-J."/>
            <person name="Yu Y."/>
            <person name="Kim N.-H."/>
            <person name="Lee O.R."/>
            <person name="Lee T.-H."/>
            <person name="Bashyal P."/>
            <person name="Kim T.-S."/>
            <person name="Lee W.-H."/>
            <person name="Kawkins C."/>
            <person name="Kim C.-K."/>
            <person name="Kim J.S."/>
            <person name="Ahn B.O."/>
            <person name="Rhee S.Y."/>
            <person name="Sohng J.K."/>
        </authorList>
    </citation>
    <scope>NUCLEOTIDE SEQUENCE</scope>
    <source>
        <tissue evidence="15">Leaf</tissue>
    </source>
</reference>
<dbReference type="AlphaFoldDB" id="A0A834XDU8"/>
<evidence type="ECO:0000256" key="10">
    <source>
        <dbReference type="ARBA" id="ARBA00023158"/>
    </source>
</evidence>
<dbReference type="Gene3D" id="3.40.50.150">
    <property type="entry name" value="Vaccinia Virus protein VP39"/>
    <property type="match status" value="1"/>
</dbReference>
<dbReference type="GO" id="GO:0003723">
    <property type="term" value="F:RNA binding"/>
    <property type="evidence" value="ECO:0007669"/>
    <property type="project" value="UniProtKB-UniRule"/>
</dbReference>
<dbReference type="PANTHER" id="PTHR21404">
    <property type="entry name" value="HEN1"/>
    <property type="match status" value="1"/>
</dbReference>
<dbReference type="Pfam" id="PF17842">
    <property type="entry name" value="dsRBD2"/>
    <property type="match status" value="1"/>
</dbReference>
<keyword evidence="4 15" id="KW-0489">Methyltransferase</keyword>
<evidence type="ECO:0000256" key="8">
    <source>
        <dbReference type="ARBA" id="ARBA00022842"/>
    </source>
</evidence>
<evidence type="ECO:0000256" key="1">
    <source>
        <dbReference type="ARBA" id="ARBA00001946"/>
    </source>
</evidence>
<dbReference type="InterPro" id="IPR014720">
    <property type="entry name" value="dsRBD_dom"/>
</dbReference>
<dbReference type="GO" id="GO:0046872">
    <property type="term" value="F:metal ion binding"/>
    <property type="evidence" value="ECO:0007669"/>
    <property type="project" value="UniProtKB-KW"/>
</dbReference>
<dbReference type="Pfam" id="PF08242">
    <property type="entry name" value="Methyltransf_12"/>
    <property type="match status" value="1"/>
</dbReference>
<evidence type="ECO:0000256" key="3">
    <source>
        <dbReference type="ARBA" id="ARBA00021330"/>
    </source>
</evidence>
<comment type="caution">
    <text evidence="15">The sequence shown here is derived from an EMBL/GenBank/DDBJ whole genome shotgun (WGS) entry which is preliminary data.</text>
</comment>
<dbReference type="OrthoDB" id="2154311at2759"/>
<dbReference type="GO" id="GO:0090486">
    <property type="term" value="F:small RNA 2'-O-methyltransferase activity"/>
    <property type="evidence" value="ECO:0007669"/>
    <property type="project" value="UniProtKB-EC"/>
</dbReference>
<dbReference type="Pfam" id="PF21224">
    <property type="entry name" value="Hen1_LCD"/>
    <property type="match status" value="1"/>
</dbReference>
<keyword evidence="7" id="KW-0479">Metal-binding</keyword>
<evidence type="ECO:0000256" key="2">
    <source>
        <dbReference type="ARBA" id="ARBA00009026"/>
    </source>
</evidence>
<dbReference type="InterPro" id="IPR029063">
    <property type="entry name" value="SAM-dependent_MTases_sf"/>
</dbReference>
<keyword evidence="8" id="KW-0460">Magnesium</keyword>
<dbReference type="Gene3D" id="3.30.160.20">
    <property type="match status" value="1"/>
</dbReference>
<dbReference type="PANTHER" id="PTHR21404:SF3">
    <property type="entry name" value="SMALL RNA 2'-O-METHYLTRANSFERASE"/>
    <property type="match status" value="1"/>
</dbReference>
<dbReference type="Pfam" id="PF24995">
    <property type="entry name" value="DSRM_2"/>
    <property type="match status" value="1"/>
</dbReference>
<dbReference type="GO" id="GO:0005737">
    <property type="term" value="C:cytoplasm"/>
    <property type="evidence" value="ECO:0007669"/>
    <property type="project" value="TreeGrafter"/>
</dbReference>
<evidence type="ECO:0000256" key="7">
    <source>
        <dbReference type="ARBA" id="ARBA00022723"/>
    </source>
</evidence>
<evidence type="ECO:0000256" key="5">
    <source>
        <dbReference type="ARBA" id="ARBA00022679"/>
    </source>
</evidence>
<keyword evidence="6" id="KW-0949">S-adenosyl-L-methionine</keyword>
<evidence type="ECO:0000256" key="13">
    <source>
        <dbReference type="PROSITE-ProRule" id="PRU00266"/>
    </source>
</evidence>
<keyword evidence="5 15" id="KW-0808">Transferase</keyword>
<evidence type="ECO:0000259" key="14">
    <source>
        <dbReference type="PROSITE" id="PS50137"/>
    </source>
</evidence>
<dbReference type="EMBL" id="JAAIUW010000002">
    <property type="protein sequence ID" value="KAF7842437.1"/>
    <property type="molecule type" value="Genomic_DNA"/>
</dbReference>
<dbReference type="PROSITE" id="PS50137">
    <property type="entry name" value="DS_RBD"/>
    <property type="match status" value="1"/>
</dbReference>
<keyword evidence="10" id="KW-0943">RNA-mediated gene silencing</keyword>
<dbReference type="SUPFAM" id="SSF54768">
    <property type="entry name" value="dsRNA-binding domain-like"/>
    <property type="match status" value="1"/>
</dbReference>
<accession>A0A834XDU8</accession>
<name>A0A834XDU8_9FABA</name>
<evidence type="ECO:0000256" key="4">
    <source>
        <dbReference type="ARBA" id="ARBA00022603"/>
    </source>
</evidence>
<gene>
    <name evidence="15" type="ORF">G2W53_004735</name>
</gene>
<dbReference type="InterPro" id="IPR040813">
    <property type="entry name" value="Hen1_Lam_C"/>
</dbReference>
<dbReference type="InterPro" id="IPR056755">
    <property type="entry name" value="DSRM_2"/>
</dbReference>
<dbReference type="Proteomes" id="UP000634136">
    <property type="component" value="Unassembled WGS sequence"/>
</dbReference>
<comment type="catalytic activity">
    <reaction evidence="12">
        <text>small RNA 3'-end nucleotide + S-adenosyl-L-methionine = small RNA 3'-end 2'-O-methylnucleotide + S-adenosyl-L-homocysteine + H(+)</text>
        <dbReference type="Rhea" id="RHEA:37887"/>
        <dbReference type="Rhea" id="RHEA-COMP:10415"/>
        <dbReference type="Rhea" id="RHEA-COMP:10416"/>
        <dbReference type="ChEBI" id="CHEBI:15378"/>
        <dbReference type="ChEBI" id="CHEBI:57856"/>
        <dbReference type="ChEBI" id="CHEBI:59789"/>
        <dbReference type="ChEBI" id="CHEBI:74896"/>
        <dbReference type="ChEBI" id="CHEBI:74898"/>
        <dbReference type="EC" id="2.1.1.386"/>
    </reaction>
</comment>
<dbReference type="GO" id="GO:0005634">
    <property type="term" value="C:nucleus"/>
    <property type="evidence" value="ECO:0007669"/>
    <property type="project" value="TreeGrafter"/>
</dbReference>
<evidence type="ECO:0000313" key="15">
    <source>
        <dbReference type="EMBL" id="KAF7842437.1"/>
    </source>
</evidence>
<evidence type="ECO:0000256" key="11">
    <source>
        <dbReference type="ARBA" id="ARBA00035025"/>
    </source>
</evidence>
<dbReference type="FunFam" id="3.40.50.150:FF:000215">
    <property type="entry name" value="Hua enhancer1"/>
    <property type="match status" value="1"/>
</dbReference>
<feature type="domain" description="DRBM" evidence="14">
    <location>
        <begin position="58"/>
        <end position="94"/>
    </location>
</feature>
<evidence type="ECO:0000313" key="16">
    <source>
        <dbReference type="Proteomes" id="UP000634136"/>
    </source>
</evidence>
<dbReference type="SMART" id="SM00358">
    <property type="entry name" value="DSRM"/>
    <property type="match status" value="1"/>
</dbReference>
<dbReference type="EC" id="2.1.1.386" evidence="11"/>
<comment type="similarity">
    <text evidence="2">Belongs to the methyltransferase superfamily. HEN1 family.</text>
</comment>
<dbReference type="InterPro" id="IPR026610">
    <property type="entry name" value="Hen1"/>
</dbReference>
<keyword evidence="9 13" id="KW-0694">RNA-binding</keyword>
<keyword evidence="16" id="KW-1185">Reference proteome</keyword>
<dbReference type="GO" id="GO:0001510">
    <property type="term" value="P:RNA methylation"/>
    <property type="evidence" value="ECO:0007669"/>
    <property type="project" value="InterPro"/>
</dbReference>
<evidence type="ECO:0000256" key="12">
    <source>
        <dbReference type="ARBA" id="ARBA00048418"/>
    </source>
</evidence>
<organism evidence="15 16">
    <name type="scientific">Senna tora</name>
    <dbReference type="NCBI Taxonomy" id="362788"/>
    <lineage>
        <taxon>Eukaryota</taxon>
        <taxon>Viridiplantae</taxon>
        <taxon>Streptophyta</taxon>
        <taxon>Embryophyta</taxon>
        <taxon>Tracheophyta</taxon>
        <taxon>Spermatophyta</taxon>
        <taxon>Magnoliopsida</taxon>
        <taxon>eudicotyledons</taxon>
        <taxon>Gunneridae</taxon>
        <taxon>Pentapetalae</taxon>
        <taxon>rosids</taxon>
        <taxon>fabids</taxon>
        <taxon>Fabales</taxon>
        <taxon>Fabaceae</taxon>
        <taxon>Caesalpinioideae</taxon>
        <taxon>Cassia clade</taxon>
        <taxon>Senna</taxon>
    </lineage>
</organism>
<comment type="cofactor">
    <cofactor evidence="1">
        <name>Mg(2+)</name>
        <dbReference type="ChEBI" id="CHEBI:18420"/>
    </cofactor>
</comment>